<accession>A0A327YWP1</accession>
<sequence>MKFKLFLLTLLWVSLSQAQTKDEIKDFFWGKNDEYKSANTIPEKYKNESAVVIYKYEDYDFHKFGKSVTYRAAFRKRVKLNDQAAVTSFSEFSYSEKSNPRYGAVLKTVIGIKVIKPNGTENIINTEKEAVSVDKEKKIAVPNLEIGDIIDFYNYSTETFSSTYEFGFDAVERTLGETYPILNYKLTFQTENDFFVNFNTYNNGPELKQIPLEKSGERKYEIVATDIPKNDFPRWFLPLVELPCYKFQVYFARSGKFEQRAAAFLPEKESIIKRVATKEDIFNYYDTKFFPSGNLNDVENFLKGKNFKSNEEKVKAVYYFMRHQFYTRYIEAFVINDANIMNPFGLYGYDPVFFTKEEQFINYFMQFLKKQKIEFDIIVATGRENGPISDVLIQENIRILLKVNTESPIYFGIFDPFSIPNQFDSSLENTKAYALKVSKNKKVSDIEEITLPGLTYKDNVTKVTTNLSLSADFTSANASKISSLYGHNKEFEHNNKILFYDYINEDYEKYGTSPVLDLVRKQKDKDKYKKEYTALIEKFKQNQVEKFKKEIEEEYDIKVDKHDLKVDKTGRFGIDEPLVITENFTITSNFIKKAGNNYILDIGKFISSQVDIEEKEYERTNNIYTIFPRSFEYTINLDIPEGYTLSGLEKLNVKVENETGSFVSKAEVKDNKLVIVSTKNYINSYEPNANWKKMIAFLDAAYQFSQEKVLLKKN</sequence>
<gene>
    <name evidence="3" type="ORF">B0I03_10192</name>
</gene>
<dbReference type="RefSeq" id="WP_111565526.1">
    <property type="nucleotide sequence ID" value="NZ_QLMI01000001.1"/>
</dbReference>
<dbReference type="OrthoDB" id="1153981at2"/>
<dbReference type="AlphaFoldDB" id="A0A327YWP1"/>
<name>A0A327YWP1_9FLAO</name>
<evidence type="ECO:0000259" key="2">
    <source>
        <dbReference type="Pfam" id="PF12969"/>
    </source>
</evidence>
<dbReference type="Proteomes" id="UP000249620">
    <property type="component" value="Unassembled WGS sequence"/>
</dbReference>
<feature type="signal peptide" evidence="1">
    <location>
        <begin position="1"/>
        <end position="18"/>
    </location>
</feature>
<evidence type="ECO:0000256" key="1">
    <source>
        <dbReference type="SAM" id="SignalP"/>
    </source>
</evidence>
<proteinExistence type="predicted"/>
<feature type="chain" id="PRO_5016453939" evidence="1">
    <location>
        <begin position="19"/>
        <end position="714"/>
    </location>
</feature>
<organism evidence="3 4">
    <name type="scientific">Flavobacterium aquaticum</name>
    <dbReference type="NCBI Taxonomy" id="1236486"/>
    <lineage>
        <taxon>Bacteria</taxon>
        <taxon>Pseudomonadati</taxon>
        <taxon>Bacteroidota</taxon>
        <taxon>Flavobacteriia</taxon>
        <taxon>Flavobacteriales</taxon>
        <taxon>Flavobacteriaceae</taxon>
        <taxon>Flavobacterium</taxon>
    </lineage>
</organism>
<keyword evidence="4" id="KW-1185">Reference proteome</keyword>
<dbReference type="Pfam" id="PF12969">
    <property type="entry name" value="DUF3857"/>
    <property type="match status" value="1"/>
</dbReference>
<protein>
    <submittedName>
        <fullName evidence="3">Uncharacterized protein DUF3857</fullName>
    </submittedName>
</protein>
<evidence type="ECO:0000313" key="3">
    <source>
        <dbReference type="EMBL" id="RAK24936.1"/>
    </source>
</evidence>
<keyword evidence="1" id="KW-0732">Signal</keyword>
<reference evidence="3 4" key="1">
    <citation type="submission" date="2018-06" db="EMBL/GenBank/DDBJ databases">
        <title>Genomic Encyclopedia of Type Strains, Phase III (KMG-III): the genomes of soil and plant-associated and newly described type strains.</title>
        <authorList>
            <person name="Whitman W."/>
        </authorList>
    </citation>
    <scope>NUCLEOTIDE SEQUENCE [LARGE SCALE GENOMIC DNA]</scope>
    <source>
        <strain evidence="3 4">CGMCC 1.12398</strain>
    </source>
</reference>
<comment type="caution">
    <text evidence="3">The sequence shown here is derived from an EMBL/GenBank/DDBJ whole genome shotgun (WGS) entry which is preliminary data.</text>
</comment>
<feature type="domain" description="DUF3857" evidence="2">
    <location>
        <begin position="75"/>
        <end position="228"/>
    </location>
</feature>
<dbReference type="Gene3D" id="2.60.120.1130">
    <property type="match status" value="1"/>
</dbReference>
<dbReference type="InterPro" id="IPR024618">
    <property type="entry name" value="DUF3857"/>
</dbReference>
<dbReference type="EMBL" id="QLMI01000001">
    <property type="protein sequence ID" value="RAK24936.1"/>
    <property type="molecule type" value="Genomic_DNA"/>
</dbReference>
<evidence type="ECO:0000313" key="4">
    <source>
        <dbReference type="Proteomes" id="UP000249620"/>
    </source>
</evidence>